<dbReference type="GO" id="GO:0005840">
    <property type="term" value="C:ribosome"/>
    <property type="evidence" value="ECO:0007669"/>
    <property type="project" value="UniProtKB-KW"/>
</dbReference>
<dbReference type="Pfam" id="PF00583">
    <property type="entry name" value="Acetyltransf_1"/>
    <property type="match status" value="1"/>
</dbReference>
<dbReference type="PANTHER" id="PTHR43877">
    <property type="entry name" value="AMINOALKYLPHOSPHONATE N-ACETYLTRANSFERASE-RELATED-RELATED"/>
    <property type="match status" value="1"/>
</dbReference>
<dbReference type="EMBL" id="PGTZ01000008">
    <property type="protein sequence ID" value="PJI93258.1"/>
    <property type="molecule type" value="Genomic_DNA"/>
</dbReference>
<evidence type="ECO:0000313" key="5">
    <source>
        <dbReference type="Proteomes" id="UP000231586"/>
    </source>
</evidence>
<sequence length="175" mass="19361">MDQGTHEPETVTIRVADTDDAEAIATVHIASWRGAYAGIVPDAYLASLDQHERARAWRTWLGDGSHDTWVALGDGRTLGFASVGPARDEDAEPGDLELYSIYLDPEAWGRGVARDLMRTVLATVSAGATITLWVLADNDRARHFYRRHGFAPDGVERREDLGGADLTEVRYRRRA</sequence>
<keyword evidence="4" id="KW-0687">Ribonucleoprotein</keyword>
<keyword evidence="5" id="KW-1185">Reference proteome</keyword>
<protein>
    <submittedName>
        <fullName evidence="4">Ribosomal protein S18 acetylase RimI-like enzyme</fullName>
    </submittedName>
</protein>
<organism evidence="4 5">
    <name type="scientific">Luteimicrobium subarcticum</name>
    <dbReference type="NCBI Taxonomy" id="620910"/>
    <lineage>
        <taxon>Bacteria</taxon>
        <taxon>Bacillati</taxon>
        <taxon>Actinomycetota</taxon>
        <taxon>Actinomycetes</taxon>
        <taxon>Micrococcales</taxon>
        <taxon>Luteimicrobium</taxon>
    </lineage>
</organism>
<evidence type="ECO:0000256" key="2">
    <source>
        <dbReference type="ARBA" id="ARBA00023315"/>
    </source>
</evidence>
<keyword evidence="2" id="KW-0012">Acyltransferase</keyword>
<keyword evidence="4" id="KW-0689">Ribosomal protein</keyword>
<evidence type="ECO:0000259" key="3">
    <source>
        <dbReference type="PROSITE" id="PS51186"/>
    </source>
</evidence>
<dbReference type="RefSeq" id="WP_100349990.1">
    <property type="nucleotide sequence ID" value="NZ_PGTZ01000008.1"/>
</dbReference>
<name>A0A2M8WQP8_9MICO</name>
<evidence type="ECO:0000256" key="1">
    <source>
        <dbReference type="ARBA" id="ARBA00022679"/>
    </source>
</evidence>
<dbReference type="PROSITE" id="PS51186">
    <property type="entry name" value="GNAT"/>
    <property type="match status" value="1"/>
</dbReference>
<feature type="domain" description="N-acetyltransferase" evidence="3">
    <location>
        <begin position="11"/>
        <end position="175"/>
    </location>
</feature>
<dbReference type="CDD" id="cd04301">
    <property type="entry name" value="NAT_SF"/>
    <property type="match status" value="1"/>
</dbReference>
<dbReference type="OrthoDB" id="5243635at2"/>
<dbReference type="InterPro" id="IPR050832">
    <property type="entry name" value="Bact_Acetyltransf"/>
</dbReference>
<dbReference type="Proteomes" id="UP000231586">
    <property type="component" value="Unassembled WGS sequence"/>
</dbReference>
<evidence type="ECO:0000313" key="4">
    <source>
        <dbReference type="EMBL" id="PJI93258.1"/>
    </source>
</evidence>
<dbReference type="InterPro" id="IPR000182">
    <property type="entry name" value="GNAT_dom"/>
</dbReference>
<gene>
    <name evidence="4" type="ORF">CLV34_1826</name>
</gene>
<reference evidence="4 5" key="1">
    <citation type="submission" date="2017-11" db="EMBL/GenBank/DDBJ databases">
        <title>Genomic Encyclopedia of Archaeal and Bacterial Type Strains, Phase II (KMG-II): From Individual Species to Whole Genera.</title>
        <authorList>
            <person name="Goeker M."/>
        </authorList>
    </citation>
    <scope>NUCLEOTIDE SEQUENCE [LARGE SCALE GENOMIC DNA]</scope>
    <source>
        <strain evidence="4 5">DSM 22413</strain>
    </source>
</reference>
<comment type="caution">
    <text evidence="4">The sequence shown here is derived from an EMBL/GenBank/DDBJ whole genome shotgun (WGS) entry which is preliminary data.</text>
</comment>
<accession>A0A2M8WQP8</accession>
<dbReference type="SUPFAM" id="SSF55729">
    <property type="entry name" value="Acyl-CoA N-acyltransferases (Nat)"/>
    <property type="match status" value="1"/>
</dbReference>
<dbReference type="GO" id="GO:0016747">
    <property type="term" value="F:acyltransferase activity, transferring groups other than amino-acyl groups"/>
    <property type="evidence" value="ECO:0007669"/>
    <property type="project" value="InterPro"/>
</dbReference>
<proteinExistence type="predicted"/>
<dbReference type="Gene3D" id="3.40.630.30">
    <property type="match status" value="1"/>
</dbReference>
<keyword evidence="1" id="KW-0808">Transferase</keyword>
<dbReference type="InterPro" id="IPR016181">
    <property type="entry name" value="Acyl_CoA_acyltransferase"/>
</dbReference>
<dbReference type="AlphaFoldDB" id="A0A2M8WQP8"/>